<dbReference type="eggNOG" id="COG0438">
    <property type="taxonomic scope" value="Bacteria"/>
</dbReference>
<keyword evidence="4" id="KW-1185">Reference proteome</keyword>
<dbReference type="Pfam" id="PF00534">
    <property type="entry name" value="Glycos_transf_1"/>
    <property type="match status" value="1"/>
</dbReference>
<dbReference type="AlphaFoldDB" id="H2BRT0"/>
<dbReference type="GO" id="GO:0016757">
    <property type="term" value="F:glycosyltransferase activity"/>
    <property type="evidence" value="ECO:0007669"/>
    <property type="project" value="InterPro"/>
</dbReference>
<gene>
    <name evidence="3" type="ORF">Gilli_0684</name>
</gene>
<dbReference type="InterPro" id="IPR001296">
    <property type="entry name" value="Glyco_trans_1"/>
</dbReference>
<accession>H2BRT0</accession>
<dbReference type="PANTHER" id="PTHR12526">
    <property type="entry name" value="GLYCOSYLTRANSFERASE"/>
    <property type="match status" value="1"/>
</dbReference>
<evidence type="ECO:0000259" key="1">
    <source>
        <dbReference type="Pfam" id="PF00534"/>
    </source>
</evidence>
<dbReference type="Pfam" id="PF13439">
    <property type="entry name" value="Glyco_transf_4"/>
    <property type="match status" value="1"/>
</dbReference>
<proteinExistence type="predicted"/>
<dbReference type="Proteomes" id="UP000003844">
    <property type="component" value="Unassembled WGS sequence"/>
</dbReference>
<organism evidence="3 4">
    <name type="scientific">Gillisia limnaea (strain DSM 15749 / LMG 21470 / R-8282)</name>
    <dbReference type="NCBI Taxonomy" id="865937"/>
    <lineage>
        <taxon>Bacteria</taxon>
        <taxon>Pseudomonadati</taxon>
        <taxon>Bacteroidota</taxon>
        <taxon>Flavobacteriia</taxon>
        <taxon>Flavobacteriales</taxon>
        <taxon>Flavobacteriaceae</taxon>
        <taxon>Gillisia</taxon>
    </lineage>
</organism>
<dbReference type="OrthoDB" id="1522162at2"/>
<dbReference type="PANTHER" id="PTHR12526:SF630">
    <property type="entry name" value="GLYCOSYLTRANSFERASE"/>
    <property type="match status" value="1"/>
</dbReference>
<dbReference type="STRING" id="865937.Gilli_0684"/>
<dbReference type="HOGENOM" id="CLU_009583_0_4_10"/>
<keyword evidence="3" id="KW-0808">Transferase</keyword>
<feature type="domain" description="Glycosyltransferase subfamily 4-like N-terminal" evidence="2">
    <location>
        <begin position="13"/>
        <end position="169"/>
    </location>
</feature>
<feature type="domain" description="Glycosyl transferase family 1" evidence="1">
    <location>
        <begin position="179"/>
        <end position="344"/>
    </location>
</feature>
<name>H2BRT0_GILLR</name>
<evidence type="ECO:0000313" key="3">
    <source>
        <dbReference type="EMBL" id="EHQ01395.1"/>
    </source>
</evidence>
<dbReference type="Gene3D" id="3.40.50.2000">
    <property type="entry name" value="Glycogen Phosphorylase B"/>
    <property type="match status" value="2"/>
</dbReference>
<dbReference type="SUPFAM" id="SSF53756">
    <property type="entry name" value="UDP-Glycosyltransferase/glycogen phosphorylase"/>
    <property type="match status" value="1"/>
</dbReference>
<dbReference type="CDD" id="cd03801">
    <property type="entry name" value="GT4_PimA-like"/>
    <property type="match status" value="1"/>
</dbReference>
<dbReference type="RefSeq" id="WP_006987717.1">
    <property type="nucleotide sequence ID" value="NZ_JH594606.1"/>
</dbReference>
<dbReference type="InterPro" id="IPR028098">
    <property type="entry name" value="Glyco_trans_4-like_N"/>
</dbReference>
<evidence type="ECO:0000259" key="2">
    <source>
        <dbReference type="Pfam" id="PF13439"/>
    </source>
</evidence>
<reference evidence="4" key="1">
    <citation type="journal article" date="2012" name="Stand. Genomic Sci.">
        <title>Genome sequence of the Antarctic rhodopsins-containing flavobacterium Gillisia limnaea type strain (R-8282(T)).</title>
        <authorList>
            <person name="Riedel T."/>
            <person name="Held B."/>
            <person name="Nolan M."/>
            <person name="Lucas S."/>
            <person name="Lapidus A."/>
            <person name="Tice H."/>
            <person name="Del Rio T.G."/>
            <person name="Cheng J.F."/>
            <person name="Han C."/>
            <person name="Tapia R."/>
            <person name="Goodwin L.A."/>
            <person name="Pitluck S."/>
            <person name="Liolios K."/>
            <person name="Mavromatis K."/>
            <person name="Pagani I."/>
            <person name="Ivanova N."/>
            <person name="Mikhailova N."/>
            <person name="Pati A."/>
            <person name="Chen A."/>
            <person name="Palaniappan K."/>
            <person name="Land M."/>
            <person name="Rohde M."/>
            <person name="Tindall B.J."/>
            <person name="Detter J.C."/>
            <person name="Goker M."/>
            <person name="Bristow J."/>
            <person name="Eisen J.A."/>
            <person name="Markowitz V."/>
            <person name="Hugenholtz P."/>
            <person name="Kyrpides N.C."/>
            <person name="Klenk H.P."/>
            <person name="Woyke T."/>
        </authorList>
    </citation>
    <scope>NUCLEOTIDE SEQUENCE [LARGE SCALE GENOMIC DNA]</scope>
    <source>
        <strain evidence="4">DSM 15749 / LMG 21470 / R-8282</strain>
    </source>
</reference>
<protein>
    <submittedName>
        <fullName evidence="3">Glycosyl transferase group 1</fullName>
    </submittedName>
</protein>
<dbReference type="EMBL" id="JH594606">
    <property type="protein sequence ID" value="EHQ01395.1"/>
    <property type="molecule type" value="Genomic_DNA"/>
</dbReference>
<sequence length="373" mass="42254">MRILQLVTKRQYRGAEVFAANLSAELIKLGHEIIFVGLYKNDQDVLSVENAEHYDLIGSKDGRFSLGLIKKLVKLIKKTKPEIIQCNGSDTLKYMIAASIFIPKTPIVYRNISMISEWVSQGPKKLLYKQIFKKVDHVTSVGEEAIQDFIKTFNYPREKTTVIRRGIPIKEVDKALESQKIRAQLDLKKEDKITIHIGNFSPEKNHEFLLDIFEGLKSLNSSIKLVCVGNGVLFEHIKNEITKRKLERTVFLLGFRKDIPELLSASDCFVLSSKVEGVPGVILEAGTQYVPSVATNVGGVCEVIISGKTGYIIDDFDKEEFKQTLLKIILNEDLKTELGTNAYNLVAEEFNPLKNAQKFEALYRKLIPEKSFR</sequence>
<evidence type="ECO:0000313" key="4">
    <source>
        <dbReference type="Proteomes" id="UP000003844"/>
    </source>
</evidence>